<keyword evidence="1" id="KW-0732">Signal</keyword>
<comment type="caution">
    <text evidence="2">The sequence shown here is derived from an EMBL/GenBank/DDBJ whole genome shotgun (WGS) entry which is preliminary data.</text>
</comment>
<sequence length="150" mass="16307">MKKLKVLLSTILVGGLLLTVGFSNVYAEDGELKEVVENNGVLKNTSPSSIPLEINLDPSNVYVSGVTSHAVTPRINWYDGVSNSYHVSYTNAYGQKQLSRTFTSYSVTVNTTYYTIPSGETEFTGTHYASVSSNAGMASASGNIRLLRRR</sequence>
<proteinExistence type="predicted"/>
<evidence type="ECO:0000256" key="1">
    <source>
        <dbReference type="SAM" id="SignalP"/>
    </source>
</evidence>
<dbReference type="RefSeq" id="WP_317942995.1">
    <property type="nucleotide sequence ID" value="NZ_JAUBDI010000004.1"/>
</dbReference>
<organism evidence="2 3">
    <name type="scientific">Sporosarcina saromensis</name>
    <dbReference type="NCBI Taxonomy" id="359365"/>
    <lineage>
        <taxon>Bacteria</taxon>
        <taxon>Bacillati</taxon>
        <taxon>Bacillota</taxon>
        <taxon>Bacilli</taxon>
        <taxon>Bacillales</taxon>
        <taxon>Caryophanaceae</taxon>
        <taxon>Sporosarcina</taxon>
    </lineage>
</organism>
<feature type="chain" id="PRO_5046590198" description="DUF5626 domain-containing protein" evidence="1">
    <location>
        <begin position="28"/>
        <end position="150"/>
    </location>
</feature>
<evidence type="ECO:0008006" key="4">
    <source>
        <dbReference type="Google" id="ProtNLM"/>
    </source>
</evidence>
<evidence type="ECO:0000313" key="3">
    <source>
        <dbReference type="Proteomes" id="UP001282284"/>
    </source>
</evidence>
<dbReference type="Proteomes" id="UP001282284">
    <property type="component" value="Unassembled WGS sequence"/>
</dbReference>
<accession>A0ABU4G9G1</accession>
<gene>
    <name evidence="2" type="ORF">QT711_07230</name>
</gene>
<feature type="signal peptide" evidence="1">
    <location>
        <begin position="1"/>
        <end position="27"/>
    </location>
</feature>
<keyword evidence="3" id="KW-1185">Reference proteome</keyword>
<dbReference type="EMBL" id="JAUBDI010000004">
    <property type="protein sequence ID" value="MDW0112973.1"/>
    <property type="molecule type" value="Genomic_DNA"/>
</dbReference>
<evidence type="ECO:0000313" key="2">
    <source>
        <dbReference type="EMBL" id="MDW0112973.1"/>
    </source>
</evidence>
<protein>
    <recommendedName>
        <fullName evidence="4">DUF5626 domain-containing protein</fullName>
    </recommendedName>
</protein>
<reference evidence="2 3" key="1">
    <citation type="submission" date="2023-06" db="EMBL/GenBank/DDBJ databases">
        <title>Sporosarcina sp. nov., isolated from Korean traditional fermented seafood 'Jeotgal'.</title>
        <authorList>
            <person name="Yang A.I."/>
            <person name="Shin N.-R."/>
        </authorList>
    </citation>
    <scope>NUCLEOTIDE SEQUENCE [LARGE SCALE GENOMIC DNA]</scope>
    <source>
        <strain evidence="2 3">KCTC13119</strain>
    </source>
</reference>
<name>A0ABU4G9G1_9BACL</name>